<dbReference type="SUPFAM" id="SSF53383">
    <property type="entry name" value="PLP-dependent transferases"/>
    <property type="match status" value="1"/>
</dbReference>
<gene>
    <name evidence="3" type="ORF">KLLA0_F23441g</name>
</gene>
<keyword evidence="1" id="KW-0663">Pyridoxal phosphate</keyword>
<dbReference type="AlphaFoldDB" id="Q6CIW5"/>
<dbReference type="InterPro" id="IPR000192">
    <property type="entry name" value="Aminotrans_V_dom"/>
</dbReference>
<evidence type="ECO:0000313" key="4">
    <source>
        <dbReference type="Proteomes" id="UP000000598"/>
    </source>
</evidence>
<name>Q6CIW5_KLULA</name>
<dbReference type="Gene3D" id="3.90.1150.10">
    <property type="entry name" value="Aspartate Aminotransferase, domain 1"/>
    <property type="match status" value="1"/>
</dbReference>
<reference evidence="3 4" key="1">
    <citation type="journal article" date="2004" name="Nature">
        <title>Genome evolution in yeasts.</title>
        <authorList>
            <consortium name="Genolevures"/>
            <person name="Dujon B."/>
            <person name="Sherman D."/>
            <person name="Fischer G."/>
            <person name="Durrens P."/>
            <person name="Casaregola S."/>
            <person name="Lafontaine I."/>
            <person name="de Montigny J."/>
            <person name="Marck C."/>
            <person name="Neuveglise C."/>
            <person name="Talla E."/>
            <person name="Goffard N."/>
            <person name="Frangeul L."/>
            <person name="Aigle M."/>
            <person name="Anthouard V."/>
            <person name="Babour A."/>
            <person name="Barbe V."/>
            <person name="Barnay S."/>
            <person name="Blanchin S."/>
            <person name="Beckerich J.M."/>
            <person name="Beyne E."/>
            <person name="Bleykasten C."/>
            <person name="Boisrame A."/>
            <person name="Boyer J."/>
            <person name="Cattolico L."/>
            <person name="Confanioleri F."/>
            <person name="de Daruvar A."/>
            <person name="Despons L."/>
            <person name="Fabre E."/>
            <person name="Fairhead C."/>
            <person name="Ferry-Dumazet H."/>
            <person name="Groppi A."/>
            <person name="Hantraye F."/>
            <person name="Hennequin C."/>
            <person name="Jauniaux N."/>
            <person name="Joyet P."/>
            <person name="Kachouri R."/>
            <person name="Kerrest A."/>
            <person name="Koszul R."/>
            <person name="Lemaire M."/>
            <person name="Lesur I."/>
            <person name="Ma L."/>
            <person name="Muller H."/>
            <person name="Nicaud J.M."/>
            <person name="Nikolski M."/>
            <person name="Oztas S."/>
            <person name="Ozier-Kalogeropoulos O."/>
            <person name="Pellenz S."/>
            <person name="Potier S."/>
            <person name="Richard G.F."/>
            <person name="Straub M.L."/>
            <person name="Suleau A."/>
            <person name="Swennene D."/>
            <person name="Tekaia F."/>
            <person name="Wesolowski-Louvel M."/>
            <person name="Westhof E."/>
            <person name="Wirth B."/>
            <person name="Zeniou-Meyer M."/>
            <person name="Zivanovic I."/>
            <person name="Bolotin-Fukuhara M."/>
            <person name="Thierry A."/>
            <person name="Bouchier C."/>
            <person name="Caudron B."/>
            <person name="Scarpelli C."/>
            <person name="Gaillardin C."/>
            <person name="Weissenbach J."/>
            <person name="Wincker P."/>
            <person name="Souciet J.L."/>
        </authorList>
    </citation>
    <scope>NUCLEOTIDE SEQUENCE [LARGE SCALE GENOMIC DNA]</scope>
    <source>
        <strain evidence="4">ATCC 8585 / CBS 2359 / DSM 70799 / NBRC 1267 / NRRL Y-1140 / WM37</strain>
    </source>
</reference>
<protein>
    <submittedName>
        <fullName evidence="3">KLLA0F23441p</fullName>
    </submittedName>
</protein>
<sequence length="448" mass="51366">MNTVPFGHEFKAKYFTYLDSEVTLLNHGSFGTTPTMVLDAAKKSLEEHEKYPCRDYFLTFIEEYKRQLQLVAKYLDLEYKNCAFVTNATTGVNTVLRSIPFNFSKDKILFHSTTYGACANTVKFLHDYFGLQYDVIDINYPCGNDVIVQDFEKRLQTKEYKVCLFDMITSQPGATLPYKELIQLCRKYGTWSLVDGAHAAGQVDFAFVNELKPDFLTTNLHKWLSCPKSVALLYVDPKHHVMIQTIPISHNYTAPACQYVEGDDGHNSNILVNKFAFIGTVSYSSYFAVEEALKFRKDICGGEEKIREYQWDLQEAAIPKILEVFGQGSVLLENSTNSLRSPGLFCIELPIKSECQHLIEKMSTDRIYFLNFKSKCDKIMLAEYKCYAPFQINNSHLFIRFSVQVFNEPSDYEKGATIIKDIIYGVLEEEANNTKRDEVNSRLDSLLI</sequence>
<feature type="domain" description="Aminotransferase class V" evidence="2">
    <location>
        <begin position="33"/>
        <end position="349"/>
    </location>
</feature>
<dbReference type="GeneID" id="2895324"/>
<dbReference type="RefSeq" id="XP_456124.1">
    <property type="nucleotide sequence ID" value="XM_456124.1"/>
</dbReference>
<dbReference type="OMA" id="EFAHHDG"/>
<organism evidence="3 4">
    <name type="scientific">Kluyveromyces lactis (strain ATCC 8585 / CBS 2359 / DSM 70799 / NBRC 1267 / NRRL Y-1140 / WM37)</name>
    <name type="common">Yeast</name>
    <name type="synonym">Candida sphaerica</name>
    <dbReference type="NCBI Taxonomy" id="284590"/>
    <lineage>
        <taxon>Eukaryota</taxon>
        <taxon>Fungi</taxon>
        <taxon>Dikarya</taxon>
        <taxon>Ascomycota</taxon>
        <taxon>Saccharomycotina</taxon>
        <taxon>Saccharomycetes</taxon>
        <taxon>Saccharomycetales</taxon>
        <taxon>Saccharomycetaceae</taxon>
        <taxon>Kluyveromyces</taxon>
    </lineage>
</organism>
<dbReference type="EMBL" id="CR382126">
    <property type="protein sequence ID" value="CAG98832.1"/>
    <property type="molecule type" value="Genomic_DNA"/>
</dbReference>
<accession>Q6CIW5</accession>
<keyword evidence="4" id="KW-1185">Reference proteome</keyword>
<dbReference type="InterPro" id="IPR015424">
    <property type="entry name" value="PyrdxlP-dep_Trfase"/>
</dbReference>
<dbReference type="HOGENOM" id="CLU_003433_3_0_1"/>
<dbReference type="PaxDb" id="284590-Q6CIW5"/>
<dbReference type="Gene3D" id="3.40.640.10">
    <property type="entry name" value="Type I PLP-dependent aspartate aminotransferase-like (Major domain)"/>
    <property type="match status" value="1"/>
</dbReference>
<dbReference type="InterPro" id="IPR015422">
    <property type="entry name" value="PyrdxlP-dep_Trfase_small"/>
</dbReference>
<dbReference type="PANTHER" id="PTHR43092">
    <property type="entry name" value="L-CYSTEINE DESULFHYDRASE"/>
    <property type="match status" value="1"/>
</dbReference>
<dbReference type="KEGG" id="kla:KLLA0_F23441g"/>
<dbReference type="InterPro" id="IPR015421">
    <property type="entry name" value="PyrdxlP-dep_Trfase_major"/>
</dbReference>
<dbReference type="eggNOG" id="KOG1549">
    <property type="taxonomic scope" value="Eukaryota"/>
</dbReference>
<evidence type="ECO:0000259" key="2">
    <source>
        <dbReference type="Pfam" id="PF00266"/>
    </source>
</evidence>
<dbReference type="Pfam" id="PF00266">
    <property type="entry name" value="Aminotran_5"/>
    <property type="match status" value="1"/>
</dbReference>
<evidence type="ECO:0000256" key="1">
    <source>
        <dbReference type="ARBA" id="ARBA00022898"/>
    </source>
</evidence>
<proteinExistence type="predicted"/>
<dbReference type="Proteomes" id="UP000000598">
    <property type="component" value="Chromosome F"/>
</dbReference>
<dbReference type="PANTHER" id="PTHR43092:SF2">
    <property type="entry name" value="HERCYNYLCYSTEINE SULFOXIDE LYASE"/>
    <property type="match status" value="1"/>
</dbReference>
<dbReference type="InParanoid" id="Q6CIW5"/>
<dbReference type="STRING" id="284590.Q6CIW5"/>
<evidence type="ECO:0000313" key="3">
    <source>
        <dbReference type="EMBL" id="CAG98832.1"/>
    </source>
</evidence>